<name>A0A8J2KRT8_9HEXA</name>
<proteinExistence type="predicted"/>
<dbReference type="Proteomes" id="UP000708208">
    <property type="component" value="Unassembled WGS sequence"/>
</dbReference>
<reference evidence="2" key="1">
    <citation type="submission" date="2021-06" db="EMBL/GenBank/DDBJ databases">
        <authorList>
            <person name="Hodson N. C."/>
            <person name="Mongue J. A."/>
            <person name="Jaron S. K."/>
        </authorList>
    </citation>
    <scope>NUCLEOTIDE SEQUENCE</scope>
</reference>
<dbReference type="AlphaFoldDB" id="A0A8J2KRT8"/>
<dbReference type="EMBL" id="CAJVCH010456022">
    <property type="protein sequence ID" value="CAG7819665.1"/>
    <property type="molecule type" value="Genomic_DNA"/>
</dbReference>
<accession>A0A8J2KRT8</accession>
<sequence length="158" mass="17386">MPNSRKGVVTNNISAKNGGTSNRNPEIAVPSHSDDELENSRSLLLGLRRDVRKSKSTLDAIEKALSVAGVQSSQNEEVELLPCGEGFAVKAKFRDVRTSDTKKFTIKSWRYLIVTIKDGSGERYFESDGVKAVWAKKEWLPALKPRKSVNVPGPSQVS</sequence>
<evidence type="ECO:0000256" key="1">
    <source>
        <dbReference type="SAM" id="MobiDB-lite"/>
    </source>
</evidence>
<gene>
    <name evidence="2" type="ORF">AFUS01_LOCUS30096</name>
</gene>
<protein>
    <submittedName>
        <fullName evidence="2">Uncharacterized protein</fullName>
    </submittedName>
</protein>
<evidence type="ECO:0000313" key="3">
    <source>
        <dbReference type="Proteomes" id="UP000708208"/>
    </source>
</evidence>
<organism evidence="2 3">
    <name type="scientific">Allacma fusca</name>
    <dbReference type="NCBI Taxonomy" id="39272"/>
    <lineage>
        <taxon>Eukaryota</taxon>
        <taxon>Metazoa</taxon>
        <taxon>Ecdysozoa</taxon>
        <taxon>Arthropoda</taxon>
        <taxon>Hexapoda</taxon>
        <taxon>Collembola</taxon>
        <taxon>Symphypleona</taxon>
        <taxon>Sminthuridae</taxon>
        <taxon>Allacma</taxon>
    </lineage>
</organism>
<feature type="region of interest" description="Disordered" evidence="1">
    <location>
        <begin position="1"/>
        <end position="38"/>
    </location>
</feature>
<comment type="caution">
    <text evidence="2">The sequence shown here is derived from an EMBL/GenBank/DDBJ whole genome shotgun (WGS) entry which is preliminary data.</text>
</comment>
<evidence type="ECO:0000313" key="2">
    <source>
        <dbReference type="EMBL" id="CAG7819665.1"/>
    </source>
</evidence>
<feature type="compositionally biased region" description="Polar residues" evidence="1">
    <location>
        <begin position="1"/>
        <end position="24"/>
    </location>
</feature>
<keyword evidence="3" id="KW-1185">Reference proteome</keyword>